<protein>
    <submittedName>
        <fullName evidence="2">Uncharacterized protein</fullName>
    </submittedName>
</protein>
<organism evidence="2 3">
    <name type="scientific">Blautia wexlerae</name>
    <dbReference type="NCBI Taxonomy" id="418240"/>
    <lineage>
        <taxon>Bacteria</taxon>
        <taxon>Bacillati</taxon>
        <taxon>Bacillota</taxon>
        <taxon>Clostridia</taxon>
        <taxon>Lachnospirales</taxon>
        <taxon>Lachnospiraceae</taxon>
        <taxon>Blautia</taxon>
    </lineage>
</organism>
<evidence type="ECO:0000256" key="1">
    <source>
        <dbReference type="SAM" id="Phobius"/>
    </source>
</evidence>
<evidence type="ECO:0000313" key="3">
    <source>
        <dbReference type="Proteomes" id="UP000822152"/>
    </source>
</evidence>
<proteinExistence type="predicted"/>
<dbReference type="EMBL" id="JAAIPF010000059">
    <property type="protein sequence ID" value="NSF75291.1"/>
    <property type="molecule type" value="Genomic_DNA"/>
</dbReference>
<dbReference type="Proteomes" id="UP000822152">
    <property type="component" value="Unassembled WGS sequence"/>
</dbReference>
<keyword evidence="1" id="KW-1133">Transmembrane helix</keyword>
<gene>
    <name evidence="2" type="ORF">G4952_16150</name>
</gene>
<keyword evidence="3" id="KW-1185">Reference proteome</keyword>
<feature type="transmembrane region" description="Helical" evidence="1">
    <location>
        <begin position="12"/>
        <end position="33"/>
    </location>
</feature>
<dbReference type="RefSeq" id="WP_173744412.1">
    <property type="nucleotide sequence ID" value="NZ_JAAIPF010000059.1"/>
</dbReference>
<accession>A0ABX2GT00</accession>
<name>A0ABX2GT00_9FIRM</name>
<reference evidence="2 3" key="1">
    <citation type="journal article" date="2020" name="Cell Host Microbe">
        <title>Functional and Genomic Variation between Human-Derived Isolates of Lachnospiraceae Reveals Inter- and Intra-Species Diversity.</title>
        <authorList>
            <person name="Sorbara M.T."/>
            <person name="Littmann E.R."/>
            <person name="Fontana E."/>
            <person name="Moody T.U."/>
            <person name="Kohout C.E."/>
            <person name="Gjonbalaj M."/>
            <person name="Eaton V."/>
            <person name="Seok R."/>
            <person name="Leiner I.M."/>
            <person name="Pamer E.G."/>
        </authorList>
    </citation>
    <scope>NUCLEOTIDE SEQUENCE [LARGE SCALE GENOMIC DNA]</scope>
    <source>
        <strain evidence="2 3">MSK.20.11</strain>
    </source>
</reference>
<evidence type="ECO:0000313" key="2">
    <source>
        <dbReference type="EMBL" id="NSF75291.1"/>
    </source>
</evidence>
<keyword evidence="1" id="KW-0472">Membrane</keyword>
<comment type="caution">
    <text evidence="2">The sequence shown here is derived from an EMBL/GenBank/DDBJ whole genome shotgun (WGS) entry which is preliminary data.</text>
</comment>
<sequence>MKNKKKKSSIIQVSIGVLVVILAVLIIIMMGIVSDIQGTARVVNYTGLG</sequence>
<keyword evidence="1" id="KW-0812">Transmembrane</keyword>